<dbReference type="Gene3D" id="3.20.20.70">
    <property type="entry name" value="Aldolase class I"/>
    <property type="match status" value="1"/>
</dbReference>
<accession>A0A4T0C0B6</accession>
<evidence type="ECO:0000256" key="3">
    <source>
        <dbReference type="PIRSR" id="PIRSR001365-2"/>
    </source>
</evidence>
<name>A0A4T0C0B6_AURPU</name>
<comment type="caution">
    <text evidence="4">The sequence shown here is derived from an EMBL/GenBank/DDBJ whole genome shotgun (WGS) entry which is preliminary data.</text>
</comment>
<dbReference type="SMART" id="SM01130">
    <property type="entry name" value="DHDPS"/>
    <property type="match status" value="1"/>
</dbReference>
<comment type="similarity">
    <text evidence="1">Belongs to the DapA family.</text>
</comment>
<dbReference type="Pfam" id="PF00701">
    <property type="entry name" value="DHDPS"/>
    <property type="match status" value="1"/>
</dbReference>
<feature type="active site" description="Schiff-base intermediate with substrate" evidence="2">
    <location>
        <position position="171"/>
    </location>
</feature>
<feature type="binding site" evidence="3">
    <location>
        <position position="214"/>
    </location>
    <ligand>
        <name>pyruvate</name>
        <dbReference type="ChEBI" id="CHEBI:15361"/>
    </ligand>
</feature>
<dbReference type="PIRSF" id="PIRSF001365">
    <property type="entry name" value="DHDPS"/>
    <property type="match status" value="1"/>
</dbReference>
<dbReference type="AlphaFoldDB" id="A0A4T0C0B6"/>
<evidence type="ECO:0000256" key="1">
    <source>
        <dbReference type="PIRNR" id="PIRNR001365"/>
    </source>
</evidence>
<evidence type="ECO:0000313" key="4">
    <source>
        <dbReference type="EMBL" id="TIA40513.1"/>
    </source>
</evidence>
<dbReference type="InterPro" id="IPR002220">
    <property type="entry name" value="DapA-like"/>
</dbReference>
<dbReference type="SUPFAM" id="SSF51569">
    <property type="entry name" value="Aldolase"/>
    <property type="match status" value="1"/>
</dbReference>
<reference evidence="4 5" key="1">
    <citation type="submission" date="2018-10" db="EMBL/GenBank/DDBJ databases">
        <title>Fifty Aureobasidium pullulans genomes reveal a recombining polyextremotolerant generalist.</title>
        <authorList>
            <person name="Gostincar C."/>
            <person name="Turk M."/>
            <person name="Zajc J."/>
            <person name="Gunde-Cimerman N."/>
        </authorList>
    </citation>
    <scope>NUCLEOTIDE SEQUENCE [LARGE SCALE GENOMIC DNA]</scope>
    <source>
        <strain evidence="4 5">EXF-1645</strain>
    </source>
</reference>
<gene>
    <name evidence="4" type="ORF">D6C78_02485</name>
</gene>
<keyword evidence="1" id="KW-0456">Lyase</keyword>
<dbReference type="Proteomes" id="UP000308724">
    <property type="component" value="Unassembled WGS sequence"/>
</dbReference>
<dbReference type="InterPro" id="IPR013785">
    <property type="entry name" value="Aldolase_TIM"/>
</dbReference>
<dbReference type="PANTHER" id="PTHR12128">
    <property type="entry name" value="DIHYDRODIPICOLINATE SYNTHASE"/>
    <property type="match status" value="1"/>
</dbReference>
<proteinExistence type="inferred from homology"/>
<feature type="active site" description="Proton donor/acceptor" evidence="2">
    <location>
        <position position="140"/>
    </location>
</feature>
<dbReference type="PANTHER" id="PTHR12128:SF47">
    <property type="entry name" value="DIHYDRODIPICOLINATE SYNTHASE-RELATED"/>
    <property type="match status" value="1"/>
</dbReference>
<dbReference type="PRINTS" id="PR00146">
    <property type="entry name" value="DHPICSNTHASE"/>
</dbReference>
<dbReference type="CDD" id="cd00408">
    <property type="entry name" value="DHDPS-like"/>
    <property type="match status" value="1"/>
</dbReference>
<evidence type="ECO:0000313" key="5">
    <source>
        <dbReference type="Proteomes" id="UP000308724"/>
    </source>
</evidence>
<protein>
    <submittedName>
        <fullName evidence="4">Aldolase</fullName>
    </submittedName>
</protein>
<evidence type="ECO:0000256" key="2">
    <source>
        <dbReference type="PIRSR" id="PIRSR001365-1"/>
    </source>
</evidence>
<dbReference type="EMBL" id="QZBZ01000031">
    <property type="protein sequence ID" value="TIA40513.1"/>
    <property type="molecule type" value="Genomic_DNA"/>
</dbReference>
<dbReference type="GO" id="GO:0008840">
    <property type="term" value="F:4-hydroxy-tetrahydrodipicolinate synthase activity"/>
    <property type="evidence" value="ECO:0007669"/>
    <property type="project" value="TreeGrafter"/>
</dbReference>
<sequence>MASPPPPGVWSPAVTFYNPATGQLDLESQEKYNYYLSKSGLSGLVILGTNGEAFLLTREERARLISNARKAVGPDFPLVASVSAFSTIQVLEYIDDAYKAGANYALLLPPCYYGRATTPAVISDFFAEVAEKSPLPIVIYNAPAVCNGIDLDSETITAITKQANGKILGVKLTCGSVGKISRLSASLLPSTFSIFGGQSDFLVGGLATGSAGCISAFANVFPKTVVHIYKLFTSGKQQEALELQRKAALAESPCKAGIASTKFAVAVYSAVEAGVQDAEEKLKPRKPYAVASEGVKRNIRELMAGIAEVEASLWNTI</sequence>
<organism evidence="4 5">
    <name type="scientific">Aureobasidium pullulans</name>
    <name type="common">Black yeast</name>
    <name type="synonym">Pullularia pullulans</name>
    <dbReference type="NCBI Taxonomy" id="5580"/>
    <lineage>
        <taxon>Eukaryota</taxon>
        <taxon>Fungi</taxon>
        <taxon>Dikarya</taxon>
        <taxon>Ascomycota</taxon>
        <taxon>Pezizomycotina</taxon>
        <taxon>Dothideomycetes</taxon>
        <taxon>Dothideomycetidae</taxon>
        <taxon>Dothideales</taxon>
        <taxon>Saccotheciaceae</taxon>
        <taxon>Aureobasidium</taxon>
    </lineage>
</organism>